<evidence type="ECO:0000256" key="7">
    <source>
        <dbReference type="SAM" id="Phobius"/>
    </source>
</evidence>
<reference evidence="9 10" key="1">
    <citation type="submission" date="2020-04" db="EMBL/GenBank/DDBJ databases">
        <title>Perkinsus olseni comparative genomics.</title>
        <authorList>
            <person name="Bogema D.R."/>
        </authorList>
    </citation>
    <scope>NUCLEOTIDE SEQUENCE [LARGE SCALE GENOMIC DNA]</scope>
    <source>
        <strain evidence="9">ATCC PRA-179</strain>
    </source>
</reference>
<keyword evidence="3" id="KW-0378">Hydrolase</keyword>
<feature type="transmembrane region" description="Helical" evidence="7">
    <location>
        <begin position="495"/>
        <end position="520"/>
    </location>
</feature>
<evidence type="ECO:0000256" key="4">
    <source>
        <dbReference type="ARBA" id="ARBA00022989"/>
    </source>
</evidence>
<gene>
    <name evidence="9" type="primary">FSH3</name>
    <name evidence="9" type="ORF">FOZ61_009077</name>
</gene>
<dbReference type="InterPro" id="IPR005645">
    <property type="entry name" value="FSH-like_dom"/>
</dbReference>
<dbReference type="SUPFAM" id="SSF53474">
    <property type="entry name" value="alpha/beta-Hydrolases"/>
    <property type="match status" value="2"/>
</dbReference>
<dbReference type="SUPFAM" id="SSF144091">
    <property type="entry name" value="Rhomboid-like"/>
    <property type="match status" value="1"/>
</dbReference>
<keyword evidence="4 7" id="KW-1133">Transmembrane helix</keyword>
<evidence type="ECO:0000259" key="8">
    <source>
        <dbReference type="Pfam" id="PF03959"/>
    </source>
</evidence>
<dbReference type="Pfam" id="PF03959">
    <property type="entry name" value="FSH1"/>
    <property type="match status" value="2"/>
</dbReference>
<evidence type="ECO:0000256" key="1">
    <source>
        <dbReference type="ARBA" id="ARBA00004141"/>
    </source>
</evidence>
<dbReference type="InterPro" id="IPR029058">
    <property type="entry name" value="AB_hydrolase_fold"/>
</dbReference>
<evidence type="ECO:0000256" key="5">
    <source>
        <dbReference type="ARBA" id="ARBA00023136"/>
    </source>
</evidence>
<accession>A0A7J6L359</accession>
<dbReference type="GO" id="GO:0016020">
    <property type="term" value="C:membrane"/>
    <property type="evidence" value="ECO:0007669"/>
    <property type="project" value="UniProtKB-SubCell"/>
</dbReference>
<feature type="transmembrane region" description="Helical" evidence="7">
    <location>
        <begin position="780"/>
        <end position="798"/>
    </location>
</feature>
<dbReference type="Proteomes" id="UP000570595">
    <property type="component" value="Unassembled WGS sequence"/>
</dbReference>
<proteinExistence type="predicted"/>
<feature type="transmembrane region" description="Helical" evidence="7">
    <location>
        <begin position="678"/>
        <end position="697"/>
    </location>
</feature>
<dbReference type="GO" id="GO:0016787">
    <property type="term" value="F:hydrolase activity"/>
    <property type="evidence" value="ECO:0007669"/>
    <property type="project" value="UniProtKB-KW"/>
</dbReference>
<feature type="transmembrane region" description="Helical" evidence="7">
    <location>
        <begin position="644"/>
        <end position="666"/>
    </location>
</feature>
<dbReference type="AlphaFoldDB" id="A0A7J6L359"/>
<dbReference type="PANTHER" id="PTHR48070:SF6">
    <property type="entry name" value="ESTERASE OVCA2"/>
    <property type="match status" value="1"/>
</dbReference>
<protein>
    <submittedName>
        <fullName evidence="9">Ovarian cancer-associated protein 2 protein</fullName>
    </submittedName>
</protein>
<keyword evidence="2 7" id="KW-0812">Transmembrane</keyword>
<dbReference type="Gene3D" id="1.20.1540.10">
    <property type="entry name" value="Rhomboid-like"/>
    <property type="match status" value="1"/>
</dbReference>
<evidence type="ECO:0000313" key="9">
    <source>
        <dbReference type="EMBL" id="KAF4653299.1"/>
    </source>
</evidence>
<organism evidence="9 10">
    <name type="scientific">Perkinsus olseni</name>
    <name type="common">Perkinsus atlanticus</name>
    <dbReference type="NCBI Taxonomy" id="32597"/>
    <lineage>
        <taxon>Eukaryota</taxon>
        <taxon>Sar</taxon>
        <taxon>Alveolata</taxon>
        <taxon>Perkinsozoa</taxon>
        <taxon>Perkinsea</taxon>
        <taxon>Perkinsida</taxon>
        <taxon>Perkinsidae</taxon>
        <taxon>Perkinsus</taxon>
    </lineage>
</organism>
<dbReference type="GO" id="GO:0005634">
    <property type="term" value="C:nucleus"/>
    <property type="evidence" value="ECO:0007669"/>
    <property type="project" value="TreeGrafter"/>
</dbReference>
<sequence>MVAASTASSSTSEESDPTLAHRVLCVHGHAQSPEGFRQKTGGIRRQCKRLVHFDFIQGPFEVPPDDVFAKHDPDSEKTYTWVDPAKESPENLGEFYVESIAKAMTPETQGLFGFSIGCPAILLAMARYPKAFENVKFIILCGAFFPQNNSEQEAEIRACPLWPKVRAMFICGKSDQVVAEDRSLSVAKMFTDPVIFEHPKGHMVPAEARKDVKAFVQSALSELPSLAQSPLLSDLLNSAMSSKSTGSASSSSSEVGEHTNRLLCVHGHAQTPERFSNKIGPIRRKCKSLVQFDFVKGPYVVPLEDRFSHDSDDEDLLTWRQPGIPRGQDKMDVSSIIEGITPDTKGVFAFSLGCAAVLVAMAEHPEAFANVKFLICASGNLPQNPTLVEEIEKSPLVKTIPVMLIYGKKDQVVPEERFNTFKGVFPDPLIFYHDGGHNAVLEGCYFLMRRSRLHPRLLLVAFALAYGGPRLMWSLGDAVKNVPSLLILPIVWPMASFSATVRACPVMSGLLMAALGFYWLQWLVGIVKPRAASVKDELTFQPTPLFRRFQVWRLITYPLVHPDFASLMVCTIHLLFSLDLESTPDIDLPGGANLRCGTAPISAGFCYPLCGIGSKHLAALVVLATATSVVVGSCGRLRDNWNIVFGGLSTVCYAVDGAIITLYVLFAGAGVTLPPDPSFVSVRLFIAALQLCMDLVTSEPRKSFLDFGSLAHSSAFLCGVAYVTAVTPMLGSSGHSWPERLFRPALAVYPRYVVPCQGSSSRCLNILHPSLQVSLHTVRVFWLLLSIAAVMLVTFAISRNVPGRPQRLPVVSELDRLMGSYSTEGRRAAQSKRPTMDEQPTGGLGDIF</sequence>
<comment type="subcellular location">
    <subcellularLocation>
        <location evidence="1">Membrane</location>
        <topology evidence="1">Multi-pass membrane protein</topology>
    </subcellularLocation>
</comment>
<name>A0A7J6L359_PEROL</name>
<evidence type="ECO:0000313" key="10">
    <source>
        <dbReference type="Proteomes" id="UP000570595"/>
    </source>
</evidence>
<evidence type="ECO:0000256" key="6">
    <source>
        <dbReference type="SAM" id="MobiDB-lite"/>
    </source>
</evidence>
<keyword evidence="5 7" id="KW-0472">Membrane</keyword>
<evidence type="ECO:0000256" key="3">
    <source>
        <dbReference type="ARBA" id="ARBA00022801"/>
    </source>
</evidence>
<dbReference type="InterPro" id="IPR050593">
    <property type="entry name" value="LovG"/>
</dbReference>
<evidence type="ECO:0000256" key="2">
    <source>
        <dbReference type="ARBA" id="ARBA00022692"/>
    </source>
</evidence>
<feature type="domain" description="Serine hydrolase" evidence="8">
    <location>
        <begin position="21"/>
        <end position="210"/>
    </location>
</feature>
<dbReference type="InterPro" id="IPR035952">
    <property type="entry name" value="Rhomboid-like_sf"/>
</dbReference>
<feature type="transmembrane region" description="Helical" evidence="7">
    <location>
        <begin position="617"/>
        <end position="637"/>
    </location>
</feature>
<dbReference type="Gene3D" id="3.40.50.1820">
    <property type="entry name" value="alpha/beta hydrolase"/>
    <property type="match status" value="2"/>
</dbReference>
<dbReference type="PANTHER" id="PTHR48070">
    <property type="entry name" value="ESTERASE OVCA2"/>
    <property type="match status" value="1"/>
</dbReference>
<comment type="caution">
    <text evidence="9">The sequence shown here is derived from an EMBL/GenBank/DDBJ whole genome shotgun (WGS) entry which is preliminary data.</text>
</comment>
<feature type="transmembrane region" description="Helical" evidence="7">
    <location>
        <begin position="554"/>
        <end position="576"/>
    </location>
</feature>
<feature type="region of interest" description="Disordered" evidence="6">
    <location>
        <begin position="823"/>
        <end position="848"/>
    </location>
</feature>
<feature type="transmembrane region" description="Helical" evidence="7">
    <location>
        <begin position="709"/>
        <end position="731"/>
    </location>
</feature>
<dbReference type="OrthoDB" id="363356at2759"/>
<feature type="domain" description="Serine hydrolase" evidence="8">
    <location>
        <begin position="258"/>
        <end position="437"/>
    </location>
</feature>
<dbReference type="GO" id="GO:0005737">
    <property type="term" value="C:cytoplasm"/>
    <property type="evidence" value="ECO:0007669"/>
    <property type="project" value="TreeGrafter"/>
</dbReference>
<dbReference type="EMBL" id="JABAHT010000636">
    <property type="protein sequence ID" value="KAF4653299.1"/>
    <property type="molecule type" value="Genomic_DNA"/>
</dbReference>